<gene>
    <name evidence="1" type="ORF">F3F73_06185</name>
</gene>
<dbReference type="AlphaFoldDB" id="A0A7J4XLY8"/>
<reference evidence="1 2" key="1">
    <citation type="journal article" date="2019" name="Nat. Med.">
        <title>A library of human gut bacterial isolates paired with longitudinal multiomics data enables mechanistic microbiome research.</title>
        <authorList>
            <person name="Poyet M."/>
            <person name="Groussin M."/>
            <person name="Gibbons S.M."/>
            <person name="Avila-Pacheco J."/>
            <person name="Jiang X."/>
            <person name="Kearney S.M."/>
            <person name="Perrotta A.R."/>
            <person name="Berdy B."/>
            <person name="Zhao S."/>
            <person name="Lieberman T.D."/>
            <person name="Swanson P.K."/>
            <person name="Smith M."/>
            <person name="Roesemann S."/>
            <person name="Alexander J.E."/>
            <person name="Rich S.A."/>
            <person name="Livny J."/>
            <person name="Vlamakis H."/>
            <person name="Clish C."/>
            <person name="Bullock K."/>
            <person name="Deik A."/>
            <person name="Scott J."/>
            <person name="Pierce K.A."/>
            <person name="Xavier R.J."/>
            <person name="Alm E.J."/>
        </authorList>
    </citation>
    <scope>NUCLEOTIDE SEQUENCE [LARGE SCALE GENOMIC DNA]</scope>
    <source>
        <strain evidence="1 2">BIOML-A10</strain>
    </source>
</reference>
<accession>A0A7J4XLY8</accession>
<proteinExistence type="predicted"/>
<evidence type="ECO:0000313" key="2">
    <source>
        <dbReference type="Proteomes" id="UP000422221"/>
    </source>
</evidence>
<sequence length="137" mass="16017">MVKSSRQLTWHGVDINLATSLIEKGLVVRYVSKKRSWQCIYRNECELDRFSYGWMNENDLKEMFISGWAQKKLYAFCSYLGVSWREWLERSFAQRLSDVIDYFGSTDIFGLDYSGGESFDSICKTLKITSEQLLECA</sequence>
<protein>
    <submittedName>
        <fullName evidence="1">Uncharacterized protein</fullName>
    </submittedName>
</protein>
<dbReference type="Proteomes" id="UP000422221">
    <property type="component" value="Unassembled WGS sequence"/>
</dbReference>
<organism evidence="1 2">
    <name type="scientific">Bacteroides salyersiae</name>
    <dbReference type="NCBI Taxonomy" id="291644"/>
    <lineage>
        <taxon>Bacteria</taxon>
        <taxon>Pseudomonadati</taxon>
        <taxon>Bacteroidota</taxon>
        <taxon>Bacteroidia</taxon>
        <taxon>Bacteroidales</taxon>
        <taxon>Bacteroidaceae</taxon>
        <taxon>Bacteroides</taxon>
    </lineage>
</organism>
<comment type="caution">
    <text evidence="1">The sequence shown here is derived from an EMBL/GenBank/DDBJ whole genome shotgun (WGS) entry which is preliminary data.</text>
</comment>
<dbReference type="RefSeq" id="WP_130058363.1">
    <property type="nucleotide sequence ID" value="NZ_RCXT01000003.1"/>
</dbReference>
<name>A0A7J4XLY8_9BACE</name>
<evidence type="ECO:0000313" key="1">
    <source>
        <dbReference type="EMBL" id="KAA3767980.1"/>
    </source>
</evidence>
<dbReference type="EMBL" id="VWMK01000004">
    <property type="protein sequence ID" value="KAA3767980.1"/>
    <property type="molecule type" value="Genomic_DNA"/>
</dbReference>